<proteinExistence type="predicted"/>
<evidence type="ECO:0000313" key="2">
    <source>
        <dbReference type="EMBL" id="KAK4324262.1"/>
    </source>
</evidence>
<dbReference type="PANTHER" id="PTHR33332">
    <property type="entry name" value="REVERSE TRANSCRIPTASE DOMAIN-CONTAINING PROTEIN"/>
    <property type="match status" value="1"/>
</dbReference>
<dbReference type="AlphaFoldDB" id="A0AAE1QFC3"/>
<dbReference type="PROSITE" id="PS50878">
    <property type="entry name" value="RT_POL"/>
    <property type="match status" value="1"/>
</dbReference>
<evidence type="ECO:0000259" key="1">
    <source>
        <dbReference type="PROSITE" id="PS50878"/>
    </source>
</evidence>
<accession>A0AAE1QFC3</accession>
<dbReference type="InterPro" id="IPR000477">
    <property type="entry name" value="RT_dom"/>
</dbReference>
<comment type="caution">
    <text evidence="2">The sequence shown here is derived from an EMBL/GenBank/DDBJ whole genome shotgun (WGS) entry which is preliminary data.</text>
</comment>
<dbReference type="InterPro" id="IPR043502">
    <property type="entry name" value="DNA/RNA_pol_sf"/>
</dbReference>
<feature type="domain" description="Reverse transcriptase" evidence="1">
    <location>
        <begin position="1"/>
        <end position="188"/>
    </location>
</feature>
<sequence length="240" mass="27302">MLQVLNKWTEALDEGLAVDVAYCDFMKVFDKVPHQKLLEKLKIFNLGPGNIGWIKSFLCGRQQRVTVNGETSSWRSVTSGVPQGSLLGPLLFGMYINDLPEVISDESQLFLYADDTKIFRKIKDIGECRKLQDDLTALKDRSNKWLLKFHPDKCKSMRIGKTEIPSGDYVMEQRLTLTNSEKDLGVTIDKDLSFEKHISEKVNSANRIVGLIRRTISYLNEKVFRQLTDEATDEEPGLIG</sequence>
<reference evidence="2" key="1">
    <citation type="submission" date="2023-11" db="EMBL/GenBank/DDBJ databases">
        <title>Genome assemblies of two species of porcelain crab, Petrolisthes cinctipes and Petrolisthes manimaculis (Anomura: Porcellanidae).</title>
        <authorList>
            <person name="Angst P."/>
        </authorList>
    </citation>
    <scope>NUCLEOTIDE SEQUENCE</scope>
    <source>
        <strain evidence="2">PB745_02</strain>
        <tissue evidence="2">Gill</tissue>
    </source>
</reference>
<evidence type="ECO:0000313" key="3">
    <source>
        <dbReference type="Proteomes" id="UP001292094"/>
    </source>
</evidence>
<dbReference type="Proteomes" id="UP001292094">
    <property type="component" value="Unassembled WGS sequence"/>
</dbReference>
<dbReference type="SUPFAM" id="SSF56672">
    <property type="entry name" value="DNA/RNA polymerases"/>
    <property type="match status" value="1"/>
</dbReference>
<name>A0AAE1QFC3_9EUCA</name>
<dbReference type="Pfam" id="PF00078">
    <property type="entry name" value="RVT_1"/>
    <property type="match status" value="1"/>
</dbReference>
<dbReference type="EMBL" id="JAWZYT010000373">
    <property type="protein sequence ID" value="KAK4324262.1"/>
    <property type="molecule type" value="Genomic_DNA"/>
</dbReference>
<dbReference type="GO" id="GO:0071897">
    <property type="term" value="P:DNA biosynthetic process"/>
    <property type="evidence" value="ECO:0007669"/>
    <property type="project" value="UniProtKB-ARBA"/>
</dbReference>
<keyword evidence="3" id="KW-1185">Reference proteome</keyword>
<organism evidence="2 3">
    <name type="scientific">Petrolisthes manimaculis</name>
    <dbReference type="NCBI Taxonomy" id="1843537"/>
    <lineage>
        <taxon>Eukaryota</taxon>
        <taxon>Metazoa</taxon>
        <taxon>Ecdysozoa</taxon>
        <taxon>Arthropoda</taxon>
        <taxon>Crustacea</taxon>
        <taxon>Multicrustacea</taxon>
        <taxon>Malacostraca</taxon>
        <taxon>Eumalacostraca</taxon>
        <taxon>Eucarida</taxon>
        <taxon>Decapoda</taxon>
        <taxon>Pleocyemata</taxon>
        <taxon>Anomura</taxon>
        <taxon>Galatheoidea</taxon>
        <taxon>Porcellanidae</taxon>
        <taxon>Petrolisthes</taxon>
    </lineage>
</organism>
<protein>
    <recommendedName>
        <fullName evidence="1">Reverse transcriptase domain-containing protein</fullName>
    </recommendedName>
</protein>
<gene>
    <name evidence="2" type="ORF">Pmani_005102</name>
</gene>